<evidence type="ECO:0000313" key="2">
    <source>
        <dbReference type="EMBL" id="KAL0385789.1"/>
    </source>
</evidence>
<proteinExistence type="predicted"/>
<feature type="domain" description="Retrotransposon gag" evidence="1">
    <location>
        <begin position="205"/>
        <end position="294"/>
    </location>
</feature>
<gene>
    <name evidence="2" type="ORF">Sradi_2973200</name>
</gene>
<comment type="caution">
    <text evidence="2">The sequence shown here is derived from an EMBL/GenBank/DDBJ whole genome shotgun (WGS) entry which is preliminary data.</text>
</comment>
<protein>
    <recommendedName>
        <fullName evidence="1">Retrotransposon gag domain-containing protein</fullName>
    </recommendedName>
</protein>
<sequence length="303" mass="33642">MVAAKAVAEGGGWHAPDTGMAQEAIQMQPHTLLGPEDSPLQDLDVASNDKVMGEPVRRSTRHCTRPVKLTAILSLVLSFSFFIPPKLTQALEDAVHSLTERLAELHASLEQHIQSSSLRHDSLASSVADLRLQIQTHSASSASSPPLLYTSSSSAPLPQFPSALVPKPPKLHLPPFDGSEPLDWIFQAEQYFTYHQVAPPQRLAIISFFMHGEALSWFKWVYNNNQLTSWEAFLRALELRFGPSSFVNHQATLFKLRQRGSVADFQAEFERLCNRVVGLSPESILNCFISGLRPDIQREIAVL</sequence>
<accession>A0AAW2S140</accession>
<reference evidence="2" key="1">
    <citation type="submission" date="2020-06" db="EMBL/GenBank/DDBJ databases">
        <authorList>
            <person name="Li T."/>
            <person name="Hu X."/>
            <person name="Zhang T."/>
            <person name="Song X."/>
            <person name="Zhang H."/>
            <person name="Dai N."/>
            <person name="Sheng W."/>
            <person name="Hou X."/>
            <person name="Wei L."/>
        </authorList>
    </citation>
    <scope>NUCLEOTIDE SEQUENCE</scope>
    <source>
        <strain evidence="2">G02</strain>
        <tissue evidence="2">Leaf</tissue>
    </source>
</reference>
<evidence type="ECO:0000259" key="1">
    <source>
        <dbReference type="Pfam" id="PF03732"/>
    </source>
</evidence>
<reference evidence="2" key="2">
    <citation type="journal article" date="2024" name="Plant">
        <title>Genomic evolution and insights into agronomic trait innovations of Sesamum species.</title>
        <authorList>
            <person name="Miao H."/>
            <person name="Wang L."/>
            <person name="Qu L."/>
            <person name="Liu H."/>
            <person name="Sun Y."/>
            <person name="Le M."/>
            <person name="Wang Q."/>
            <person name="Wei S."/>
            <person name="Zheng Y."/>
            <person name="Lin W."/>
            <person name="Duan Y."/>
            <person name="Cao H."/>
            <person name="Xiong S."/>
            <person name="Wang X."/>
            <person name="Wei L."/>
            <person name="Li C."/>
            <person name="Ma Q."/>
            <person name="Ju M."/>
            <person name="Zhao R."/>
            <person name="Li G."/>
            <person name="Mu C."/>
            <person name="Tian Q."/>
            <person name="Mei H."/>
            <person name="Zhang T."/>
            <person name="Gao T."/>
            <person name="Zhang H."/>
        </authorList>
    </citation>
    <scope>NUCLEOTIDE SEQUENCE</scope>
    <source>
        <strain evidence="2">G02</strain>
    </source>
</reference>
<dbReference type="InterPro" id="IPR005162">
    <property type="entry name" value="Retrotrans_gag_dom"/>
</dbReference>
<name>A0AAW2S140_SESRA</name>
<dbReference type="EMBL" id="JACGWJ010000012">
    <property type="protein sequence ID" value="KAL0385789.1"/>
    <property type="molecule type" value="Genomic_DNA"/>
</dbReference>
<dbReference type="Pfam" id="PF03732">
    <property type="entry name" value="Retrotrans_gag"/>
    <property type="match status" value="1"/>
</dbReference>
<organism evidence="2">
    <name type="scientific">Sesamum radiatum</name>
    <name type="common">Black benniseed</name>
    <dbReference type="NCBI Taxonomy" id="300843"/>
    <lineage>
        <taxon>Eukaryota</taxon>
        <taxon>Viridiplantae</taxon>
        <taxon>Streptophyta</taxon>
        <taxon>Embryophyta</taxon>
        <taxon>Tracheophyta</taxon>
        <taxon>Spermatophyta</taxon>
        <taxon>Magnoliopsida</taxon>
        <taxon>eudicotyledons</taxon>
        <taxon>Gunneridae</taxon>
        <taxon>Pentapetalae</taxon>
        <taxon>asterids</taxon>
        <taxon>lamiids</taxon>
        <taxon>Lamiales</taxon>
        <taxon>Pedaliaceae</taxon>
        <taxon>Sesamum</taxon>
    </lineage>
</organism>
<dbReference type="AlphaFoldDB" id="A0AAW2S140"/>